<evidence type="ECO:0000259" key="2">
    <source>
        <dbReference type="Pfam" id="PF04773"/>
    </source>
</evidence>
<dbReference type="AlphaFoldDB" id="A0A4R6TDU9"/>
<dbReference type="PIRSF" id="PIRSF018266">
    <property type="entry name" value="FecR"/>
    <property type="match status" value="1"/>
</dbReference>
<dbReference type="Gene3D" id="2.60.120.1440">
    <property type="match status" value="1"/>
</dbReference>
<evidence type="ECO:0000259" key="3">
    <source>
        <dbReference type="Pfam" id="PF16344"/>
    </source>
</evidence>
<organism evidence="4 5">
    <name type="scientific">Tenacibaculum caenipelagi</name>
    <dbReference type="NCBI Taxonomy" id="1325435"/>
    <lineage>
        <taxon>Bacteria</taxon>
        <taxon>Pseudomonadati</taxon>
        <taxon>Bacteroidota</taxon>
        <taxon>Flavobacteriia</taxon>
        <taxon>Flavobacteriales</taxon>
        <taxon>Flavobacteriaceae</taxon>
        <taxon>Tenacibaculum</taxon>
    </lineage>
</organism>
<dbReference type="Pfam" id="PF04773">
    <property type="entry name" value="FecR"/>
    <property type="match status" value="1"/>
</dbReference>
<dbReference type="EMBL" id="SNYH01000002">
    <property type="protein sequence ID" value="TDQ28445.1"/>
    <property type="molecule type" value="Genomic_DNA"/>
</dbReference>
<proteinExistence type="predicted"/>
<dbReference type="Gene3D" id="3.55.50.30">
    <property type="match status" value="1"/>
</dbReference>
<feature type="transmembrane region" description="Helical" evidence="1">
    <location>
        <begin position="69"/>
        <end position="91"/>
    </location>
</feature>
<evidence type="ECO:0000313" key="5">
    <source>
        <dbReference type="Proteomes" id="UP000295390"/>
    </source>
</evidence>
<dbReference type="Proteomes" id="UP000295390">
    <property type="component" value="Unassembled WGS sequence"/>
</dbReference>
<dbReference type="OrthoDB" id="1097347at2"/>
<evidence type="ECO:0000313" key="4">
    <source>
        <dbReference type="EMBL" id="TDQ28445.1"/>
    </source>
</evidence>
<dbReference type="PANTHER" id="PTHR30273:SF2">
    <property type="entry name" value="PROTEIN FECR"/>
    <property type="match status" value="1"/>
</dbReference>
<protein>
    <submittedName>
        <fullName evidence="4">FecR family protein</fullName>
    </submittedName>
</protein>
<dbReference type="InterPro" id="IPR012373">
    <property type="entry name" value="Ferrdict_sens_TM"/>
</dbReference>
<keyword evidence="1" id="KW-0812">Transmembrane</keyword>
<accession>A0A4R6TDU9</accession>
<dbReference type="PANTHER" id="PTHR30273">
    <property type="entry name" value="PERIPLASMIC SIGNAL SENSOR AND SIGMA FACTOR ACTIVATOR FECR-RELATED"/>
    <property type="match status" value="1"/>
</dbReference>
<dbReference type="InterPro" id="IPR006860">
    <property type="entry name" value="FecR"/>
</dbReference>
<reference evidence="4 5" key="1">
    <citation type="submission" date="2019-03" db="EMBL/GenBank/DDBJ databases">
        <title>Genomic Encyclopedia of Type Strains, Phase III (KMG-III): the genomes of soil and plant-associated and newly described type strains.</title>
        <authorList>
            <person name="Whitman W."/>
        </authorList>
    </citation>
    <scope>NUCLEOTIDE SEQUENCE [LARGE SCALE GENOMIC DNA]</scope>
    <source>
        <strain evidence="4 5">CECT 8283</strain>
    </source>
</reference>
<feature type="domain" description="FecR protein" evidence="2">
    <location>
        <begin position="100"/>
        <end position="189"/>
    </location>
</feature>
<gene>
    <name evidence="4" type="ORF">DFQ07_0815</name>
</gene>
<name>A0A4R6TDU9_9FLAO</name>
<evidence type="ECO:0000256" key="1">
    <source>
        <dbReference type="SAM" id="Phobius"/>
    </source>
</evidence>
<feature type="domain" description="Protein FecR C-terminal" evidence="3">
    <location>
        <begin position="230"/>
        <end position="295"/>
    </location>
</feature>
<dbReference type="Pfam" id="PF16344">
    <property type="entry name" value="FecR_C"/>
    <property type="match status" value="1"/>
</dbReference>
<dbReference type="GO" id="GO:0016989">
    <property type="term" value="F:sigma factor antagonist activity"/>
    <property type="evidence" value="ECO:0007669"/>
    <property type="project" value="TreeGrafter"/>
</dbReference>
<keyword evidence="1" id="KW-0472">Membrane</keyword>
<sequence length="301" mass="34584">MKKDDLIQKWLRNELTNEEQAAFNTLEDASFLEEIIQEGQRFKADKHISIPSFESLNNRLPSKKPPQTNWLLVVSKIAAVFIIGLGIFYFFNAKQVNAFNTQYAESKTITLPDNSIVELNEFSHLEYNSNTWKKQRSLQLKGEAFFDVEKGMRFDVITKNGIISVLGTEFNVLDRDSIFKVSCYEGLVQVNYKNKITKLPVGKELSIIKGIEQKTSTILSQPKWLKNMSVFENVLLSQVVAELEQQYSIKAQLSIQNSDLKFTGAFTNNNLEKALKSITLPFNLSYEIKNKQHVIIWDEQL</sequence>
<comment type="caution">
    <text evidence="4">The sequence shown here is derived from an EMBL/GenBank/DDBJ whole genome shotgun (WGS) entry which is preliminary data.</text>
</comment>
<keyword evidence="5" id="KW-1185">Reference proteome</keyword>
<keyword evidence="1" id="KW-1133">Transmembrane helix</keyword>
<dbReference type="RefSeq" id="WP_133534989.1">
    <property type="nucleotide sequence ID" value="NZ_SNYH01000002.1"/>
</dbReference>
<dbReference type="InterPro" id="IPR032508">
    <property type="entry name" value="FecR_C"/>
</dbReference>